<reference evidence="1 2" key="1">
    <citation type="submission" date="2023-03" db="EMBL/GenBank/DDBJ databases">
        <authorList>
            <person name="Pearce D."/>
        </authorList>
    </citation>
    <scope>NUCLEOTIDE SEQUENCE [LARGE SCALE GENOMIC DNA]</scope>
    <source>
        <strain evidence="1">Msz</strain>
    </source>
</reference>
<dbReference type="Proteomes" id="UP001162030">
    <property type="component" value="Chromosome"/>
</dbReference>
<protein>
    <submittedName>
        <fullName evidence="1">Uncharacterized protein</fullName>
    </submittedName>
</protein>
<evidence type="ECO:0000313" key="1">
    <source>
        <dbReference type="EMBL" id="CAI8809151.1"/>
    </source>
</evidence>
<accession>A0ABM9I0Z9</accession>
<evidence type="ECO:0000313" key="2">
    <source>
        <dbReference type="Proteomes" id="UP001162030"/>
    </source>
</evidence>
<proteinExistence type="predicted"/>
<dbReference type="EMBL" id="OX458333">
    <property type="protein sequence ID" value="CAI8809151.1"/>
    <property type="molecule type" value="Genomic_DNA"/>
</dbReference>
<organism evidence="1 2">
    <name type="scientific">Methylocaldum szegediense</name>
    <dbReference type="NCBI Taxonomy" id="73780"/>
    <lineage>
        <taxon>Bacteria</taxon>
        <taxon>Pseudomonadati</taxon>
        <taxon>Pseudomonadota</taxon>
        <taxon>Gammaproteobacteria</taxon>
        <taxon>Methylococcales</taxon>
        <taxon>Methylococcaceae</taxon>
        <taxon>Methylocaldum</taxon>
    </lineage>
</organism>
<sequence length="87" mass="9636">MRGVNIPQEELFSDRTLEEQILKDESLQKFRVAIHIPLTTPGSEFDAFYAWTGRNRFCQSSCCAPVSSKSCPPSAPSGSWSSSSAFM</sequence>
<gene>
    <name evidence="1" type="ORF">MSZNOR_1745</name>
</gene>
<keyword evidence="2" id="KW-1185">Reference proteome</keyword>
<name>A0ABM9I0Z9_9GAMM</name>